<dbReference type="Gene3D" id="3.40.50.880">
    <property type="match status" value="1"/>
</dbReference>
<keyword evidence="4" id="KW-1185">Reference proteome</keyword>
<dbReference type="CDD" id="cd03134">
    <property type="entry name" value="GATase1_PfpI_like"/>
    <property type="match status" value="1"/>
</dbReference>
<organism evidence="3 4">
    <name type="scientific">Cohnella nanjingensis</name>
    <dbReference type="NCBI Taxonomy" id="1387779"/>
    <lineage>
        <taxon>Bacteria</taxon>
        <taxon>Bacillati</taxon>
        <taxon>Bacillota</taxon>
        <taxon>Bacilli</taxon>
        <taxon>Bacillales</taxon>
        <taxon>Paenibacillaceae</taxon>
        <taxon>Cohnella</taxon>
    </lineage>
</organism>
<dbReference type="PROSITE" id="PS51276">
    <property type="entry name" value="PEPTIDASE_C56_PFPI"/>
    <property type="match status" value="1"/>
</dbReference>
<dbReference type="PANTHER" id="PTHR42733">
    <property type="entry name" value="DJ-1 PROTEIN"/>
    <property type="match status" value="1"/>
</dbReference>
<dbReference type="GO" id="GO:0016740">
    <property type="term" value="F:transferase activity"/>
    <property type="evidence" value="ECO:0007669"/>
    <property type="project" value="UniProtKB-KW"/>
</dbReference>
<evidence type="ECO:0000259" key="2">
    <source>
        <dbReference type="Pfam" id="PF01965"/>
    </source>
</evidence>
<sequence length="177" mass="18835">MKQSVKKVAFLLADGYEDSEMKNPYDALIENGNDVDIISTRKGAELKGKKGTITYTSHLAASEANPDDYEAVVIPGGKSPEALREDPAVIDFVTKASRAGIPISAICHGPQVLAKAGLLQGKTLTSYPGIRDEVEAAGGTFVDREVVVDGNLITSRGPQDEPAFIRETIDKLGVSAY</sequence>
<evidence type="ECO:0000313" key="4">
    <source>
        <dbReference type="Proteomes" id="UP000547209"/>
    </source>
</evidence>
<dbReference type="NCBIfam" id="TIGR01382">
    <property type="entry name" value="PfpI"/>
    <property type="match status" value="1"/>
</dbReference>
<keyword evidence="3" id="KW-0808">Transferase</keyword>
<dbReference type="InterPro" id="IPR002818">
    <property type="entry name" value="DJ-1/PfpI"/>
</dbReference>
<accession>A0A7X0RVN9</accession>
<dbReference type="InterPro" id="IPR006286">
    <property type="entry name" value="C56_PfpI-like"/>
</dbReference>
<dbReference type="Pfam" id="PF01965">
    <property type="entry name" value="DJ-1_PfpI"/>
    <property type="match status" value="1"/>
</dbReference>
<reference evidence="3 4" key="1">
    <citation type="submission" date="2020-08" db="EMBL/GenBank/DDBJ databases">
        <title>Cohnella phylogeny.</title>
        <authorList>
            <person name="Dunlap C."/>
        </authorList>
    </citation>
    <scope>NUCLEOTIDE SEQUENCE [LARGE SCALE GENOMIC DNA]</scope>
    <source>
        <strain evidence="3 4">DSM 28246</strain>
    </source>
</reference>
<keyword evidence="3" id="KW-0315">Glutamine amidotransferase</keyword>
<protein>
    <submittedName>
        <fullName evidence="3">Type 1 glutamine amidotransferase</fullName>
    </submittedName>
</protein>
<comment type="similarity">
    <text evidence="1">Belongs to the peptidase C56 family.</text>
</comment>
<dbReference type="InterPro" id="IPR029062">
    <property type="entry name" value="Class_I_gatase-like"/>
</dbReference>
<comment type="caution">
    <text evidence="3">The sequence shown here is derived from an EMBL/GenBank/DDBJ whole genome shotgun (WGS) entry which is preliminary data.</text>
</comment>
<dbReference type="Proteomes" id="UP000547209">
    <property type="component" value="Unassembled WGS sequence"/>
</dbReference>
<evidence type="ECO:0000256" key="1">
    <source>
        <dbReference type="ARBA" id="ARBA00008542"/>
    </source>
</evidence>
<name>A0A7X0RVN9_9BACL</name>
<dbReference type="EMBL" id="JACJVP010000047">
    <property type="protein sequence ID" value="MBB6674537.1"/>
    <property type="molecule type" value="Genomic_DNA"/>
</dbReference>
<proteinExistence type="inferred from homology"/>
<gene>
    <name evidence="3" type="ORF">H7C19_28025</name>
</gene>
<dbReference type="RefSeq" id="WP_185672390.1">
    <property type="nucleotide sequence ID" value="NZ_JACJVP010000047.1"/>
</dbReference>
<evidence type="ECO:0000313" key="3">
    <source>
        <dbReference type="EMBL" id="MBB6674537.1"/>
    </source>
</evidence>
<dbReference type="PANTHER" id="PTHR42733:SF2">
    <property type="entry name" value="DJ-1_THIJ_PFPI FAMILY PROTEIN"/>
    <property type="match status" value="1"/>
</dbReference>
<dbReference type="AlphaFoldDB" id="A0A7X0RVN9"/>
<dbReference type="SUPFAM" id="SSF52317">
    <property type="entry name" value="Class I glutamine amidotransferase-like"/>
    <property type="match status" value="1"/>
</dbReference>
<feature type="domain" description="DJ-1/PfpI" evidence="2">
    <location>
        <begin position="6"/>
        <end position="170"/>
    </location>
</feature>